<evidence type="ECO:0000256" key="1">
    <source>
        <dbReference type="ARBA" id="ARBA00004613"/>
    </source>
</evidence>
<evidence type="ECO:0000256" key="3">
    <source>
        <dbReference type="SAM" id="MobiDB-lite"/>
    </source>
</evidence>
<dbReference type="RefSeq" id="WP_196264698.1">
    <property type="nucleotide sequence ID" value="NZ_JADQDN010000007.1"/>
</dbReference>
<accession>A0ABS0HV05</accession>
<evidence type="ECO:0000313" key="4">
    <source>
        <dbReference type="EMBL" id="MBF9197337.1"/>
    </source>
</evidence>
<name>A0ABS0HV05_9HYPH</name>
<dbReference type="InterPro" id="IPR011049">
    <property type="entry name" value="Serralysin-like_metalloprot_C"/>
</dbReference>
<feature type="region of interest" description="Disordered" evidence="3">
    <location>
        <begin position="151"/>
        <end position="182"/>
    </location>
</feature>
<dbReference type="Gene3D" id="2.150.10.10">
    <property type="entry name" value="Serralysin-like metalloprotease, C-terminal"/>
    <property type="match status" value="3"/>
</dbReference>
<dbReference type="PANTHER" id="PTHR38340">
    <property type="entry name" value="S-LAYER PROTEIN"/>
    <property type="match status" value="1"/>
</dbReference>
<dbReference type="PANTHER" id="PTHR38340:SF1">
    <property type="entry name" value="S-LAYER PROTEIN"/>
    <property type="match status" value="1"/>
</dbReference>
<comment type="caution">
    <text evidence="4">The sequence shown here is derived from an EMBL/GenBank/DDBJ whole genome shotgun (WGS) entry which is preliminary data.</text>
</comment>
<proteinExistence type="predicted"/>
<gene>
    <name evidence="4" type="ORF">I2H36_14930</name>
</gene>
<keyword evidence="2" id="KW-0964">Secreted</keyword>
<dbReference type="InterPro" id="IPR050557">
    <property type="entry name" value="RTX_toxin/Mannuronan_C5-epim"/>
</dbReference>
<dbReference type="Pfam" id="PF00353">
    <property type="entry name" value="HemolysinCabind"/>
    <property type="match status" value="4"/>
</dbReference>
<dbReference type="PRINTS" id="PR00313">
    <property type="entry name" value="CABNDNGRPT"/>
</dbReference>
<dbReference type="PROSITE" id="PS00330">
    <property type="entry name" value="HEMOLYSIN_CALCIUM"/>
    <property type="match status" value="2"/>
</dbReference>
<dbReference type="InterPro" id="IPR001343">
    <property type="entry name" value="Hemolysn_Ca-bd"/>
</dbReference>
<sequence length="337" mass="34229">MATTPSAFFKDSGAPEAVSYALKNGAKSFTKLYQDTARADQFVGTKGNDIFVLGAGDKIKSSGGGYDAVVTDHSFSIGGTGIDAVKLTGSTNVNVTGDNADNNLFGNAGANTIKGQAGEDVVAGGTGNDKLYGGAGADTVLGGSGDDKAYGDSGKDLVRGGEGNDSVYGGSDDDKVYGDAGNDKVYGDAGNDKVYGDAGNDSVYGGSGNDSVYGGADDDKLYGDSGNDKLFGGAGDDILTGGAGNDTIVGDKGSNTFIGGSGRDVFEIAKQTGEIDTIRDFRAGQDVIDLSDTSANSMRDLKFTAEKDGTLVEVKGGVQIKLIGFDPDEIKSSFFDF</sequence>
<feature type="compositionally biased region" description="Basic and acidic residues" evidence="3">
    <location>
        <begin position="172"/>
        <end position="182"/>
    </location>
</feature>
<dbReference type="SUPFAM" id="SSF51120">
    <property type="entry name" value="beta-Roll"/>
    <property type="match status" value="2"/>
</dbReference>
<dbReference type="InterPro" id="IPR018511">
    <property type="entry name" value="Hemolysin-typ_Ca-bd_CS"/>
</dbReference>
<dbReference type="EMBL" id="JADQDN010000007">
    <property type="protein sequence ID" value="MBF9197337.1"/>
    <property type="molecule type" value="Genomic_DNA"/>
</dbReference>
<comment type="subcellular location">
    <subcellularLocation>
        <location evidence="1">Secreted</location>
    </subcellularLocation>
</comment>
<dbReference type="Proteomes" id="UP000611708">
    <property type="component" value="Unassembled WGS sequence"/>
</dbReference>
<evidence type="ECO:0008006" key="6">
    <source>
        <dbReference type="Google" id="ProtNLM"/>
    </source>
</evidence>
<keyword evidence="5" id="KW-1185">Reference proteome</keyword>
<protein>
    <recommendedName>
        <fullName evidence="6">Calcium-binding protein</fullName>
    </recommendedName>
</protein>
<evidence type="ECO:0000256" key="2">
    <source>
        <dbReference type="ARBA" id="ARBA00022525"/>
    </source>
</evidence>
<evidence type="ECO:0000313" key="5">
    <source>
        <dbReference type="Proteomes" id="UP000611708"/>
    </source>
</evidence>
<reference evidence="4 5" key="1">
    <citation type="submission" date="2020-11" db="EMBL/GenBank/DDBJ databases">
        <authorList>
            <person name="Kim M.K."/>
        </authorList>
    </citation>
    <scope>NUCLEOTIDE SEQUENCE [LARGE SCALE GENOMIC DNA]</scope>
    <source>
        <strain evidence="4 5">BT290</strain>
    </source>
</reference>
<organism evidence="4 5">
    <name type="scientific">Microvirga terrestris</name>
    <dbReference type="NCBI Taxonomy" id="2791024"/>
    <lineage>
        <taxon>Bacteria</taxon>
        <taxon>Pseudomonadati</taxon>
        <taxon>Pseudomonadota</taxon>
        <taxon>Alphaproteobacteria</taxon>
        <taxon>Hyphomicrobiales</taxon>
        <taxon>Methylobacteriaceae</taxon>
        <taxon>Microvirga</taxon>
    </lineage>
</organism>